<sequence length="82" mass="9926">MRLLNDWKLRINWTEGFLNLSYFLDLITKEEAKRFSPHLHTLTRAEQINYVWSKASPDRIKELEIDQIQLEKWVGIAEFLHK</sequence>
<dbReference type="Proteomes" id="UP001479436">
    <property type="component" value="Unassembled WGS sequence"/>
</dbReference>
<proteinExistence type="predicted"/>
<organism evidence="1 2">
    <name type="scientific">Basidiobolus ranarum</name>
    <dbReference type="NCBI Taxonomy" id="34480"/>
    <lineage>
        <taxon>Eukaryota</taxon>
        <taxon>Fungi</taxon>
        <taxon>Fungi incertae sedis</taxon>
        <taxon>Zoopagomycota</taxon>
        <taxon>Entomophthoromycotina</taxon>
        <taxon>Basidiobolomycetes</taxon>
        <taxon>Basidiobolales</taxon>
        <taxon>Basidiobolaceae</taxon>
        <taxon>Basidiobolus</taxon>
    </lineage>
</organism>
<comment type="caution">
    <text evidence="1">The sequence shown here is derived from an EMBL/GenBank/DDBJ whole genome shotgun (WGS) entry which is preliminary data.</text>
</comment>
<name>A0ABR2VSE3_9FUNG</name>
<evidence type="ECO:0000313" key="2">
    <source>
        <dbReference type="Proteomes" id="UP001479436"/>
    </source>
</evidence>
<keyword evidence="2" id="KW-1185">Reference proteome</keyword>
<dbReference type="EMBL" id="JASJQH010007951">
    <property type="protein sequence ID" value="KAK9696549.1"/>
    <property type="molecule type" value="Genomic_DNA"/>
</dbReference>
<protein>
    <submittedName>
        <fullName evidence="1">Uncharacterized protein</fullName>
    </submittedName>
</protein>
<accession>A0ABR2VSE3</accession>
<gene>
    <name evidence="1" type="ORF">K7432_012412</name>
</gene>
<evidence type="ECO:0000313" key="1">
    <source>
        <dbReference type="EMBL" id="KAK9696549.1"/>
    </source>
</evidence>
<reference evidence="1 2" key="1">
    <citation type="submission" date="2023-04" db="EMBL/GenBank/DDBJ databases">
        <title>Genome of Basidiobolus ranarum AG-B5.</title>
        <authorList>
            <person name="Stajich J.E."/>
            <person name="Carter-House D."/>
            <person name="Gryganskyi A."/>
        </authorList>
    </citation>
    <scope>NUCLEOTIDE SEQUENCE [LARGE SCALE GENOMIC DNA]</scope>
    <source>
        <strain evidence="1 2">AG-B5</strain>
    </source>
</reference>